<feature type="transmembrane region" description="Helical" evidence="1">
    <location>
        <begin position="89"/>
        <end position="108"/>
    </location>
</feature>
<keyword evidence="1" id="KW-1133">Transmembrane helix</keyword>
<dbReference type="EMBL" id="JBBPBM010002064">
    <property type="protein sequence ID" value="KAK8480367.1"/>
    <property type="molecule type" value="Genomic_DNA"/>
</dbReference>
<reference evidence="3 4" key="1">
    <citation type="journal article" date="2024" name="G3 (Bethesda)">
        <title>Genome assembly of Hibiscus sabdariffa L. provides insights into metabolisms of medicinal natural products.</title>
        <authorList>
            <person name="Kim T."/>
        </authorList>
    </citation>
    <scope>NUCLEOTIDE SEQUENCE [LARGE SCALE GENOMIC DNA]</scope>
    <source>
        <strain evidence="3">TK-2024</strain>
        <tissue evidence="3">Old leaves</tissue>
    </source>
</reference>
<gene>
    <name evidence="3" type="ORF">V6N12_038459</name>
</gene>
<keyword evidence="4" id="KW-1185">Reference proteome</keyword>
<feature type="chain" id="PRO_5045633676" evidence="2">
    <location>
        <begin position="19"/>
        <end position="144"/>
    </location>
</feature>
<accession>A0ABR1ZJ51</accession>
<feature type="signal peptide" evidence="2">
    <location>
        <begin position="1"/>
        <end position="18"/>
    </location>
</feature>
<sequence length="144" mass="15489">MHRLSRAVAASFFPLVLPFCSKSTKAGIAPDAPIITLFSSATHKLKRVAAAFSLASSSEDLGNGRNGTIKHNTRLVIFKYGKIKNRSRCMFLCIAPAYAISILLSVLIRDQMPNLTKELALGSLLATVPYTRGIVGTIRTGLGI</sequence>
<organism evidence="3 4">
    <name type="scientific">Hibiscus sabdariffa</name>
    <name type="common">roselle</name>
    <dbReference type="NCBI Taxonomy" id="183260"/>
    <lineage>
        <taxon>Eukaryota</taxon>
        <taxon>Viridiplantae</taxon>
        <taxon>Streptophyta</taxon>
        <taxon>Embryophyta</taxon>
        <taxon>Tracheophyta</taxon>
        <taxon>Spermatophyta</taxon>
        <taxon>Magnoliopsida</taxon>
        <taxon>eudicotyledons</taxon>
        <taxon>Gunneridae</taxon>
        <taxon>Pentapetalae</taxon>
        <taxon>rosids</taxon>
        <taxon>malvids</taxon>
        <taxon>Malvales</taxon>
        <taxon>Malvaceae</taxon>
        <taxon>Malvoideae</taxon>
        <taxon>Hibiscus</taxon>
    </lineage>
</organism>
<dbReference type="Proteomes" id="UP001472677">
    <property type="component" value="Unassembled WGS sequence"/>
</dbReference>
<protein>
    <submittedName>
        <fullName evidence="3">Uncharacterized protein</fullName>
    </submittedName>
</protein>
<evidence type="ECO:0000313" key="4">
    <source>
        <dbReference type="Proteomes" id="UP001472677"/>
    </source>
</evidence>
<keyword evidence="1" id="KW-0472">Membrane</keyword>
<evidence type="ECO:0000313" key="3">
    <source>
        <dbReference type="EMBL" id="KAK8480367.1"/>
    </source>
</evidence>
<evidence type="ECO:0000256" key="2">
    <source>
        <dbReference type="SAM" id="SignalP"/>
    </source>
</evidence>
<comment type="caution">
    <text evidence="3">The sequence shown here is derived from an EMBL/GenBank/DDBJ whole genome shotgun (WGS) entry which is preliminary data.</text>
</comment>
<evidence type="ECO:0000256" key="1">
    <source>
        <dbReference type="SAM" id="Phobius"/>
    </source>
</evidence>
<keyword evidence="1" id="KW-0812">Transmembrane</keyword>
<proteinExistence type="predicted"/>
<keyword evidence="2" id="KW-0732">Signal</keyword>
<name>A0ABR1ZJ51_9ROSI</name>